<dbReference type="GO" id="GO:0003885">
    <property type="term" value="F:D-arabinono-1,4-lactone oxidase activity"/>
    <property type="evidence" value="ECO:0007669"/>
    <property type="project" value="UniProtKB-EC"/>
</dbReference>
<proteinExistence type="predicted"/>
<dbReference type="Gene3D" id="3.30.465.10">
    <property type="match status" value="1"/>
</dbReference>
<dbReference type="SUPFAM" id="SSF56176">
    <property type="entry name" value="FAD-binding/transporter-associated domain-like"/>
    <property type="match status" value="1"/>
</dbReference>
<dbReference type="Proteomes" id="UP000310685">
    <property type="component" value="Unassembled WGS sequence"/>
</dbReference>
<dbReference type="PANTHER" id="PTHR43762:SF1">
    <property type="entry name" value="D-ARABINONO-1,4-LACTONE OXIDASE"/>
    <property type="match status" value="1"/>
</dbReference>
<dbReference type="InterPro" id="IPR016167">
    <property type="entry name" value="FAD-bd_PCMH_sub1"/>
</dbReference>
<dbReference type="InterPro" id="IPR016169">
    <property type="entry name" value="FAD-bd_PCMH_sub2"/>
</dbReference>
<evidence type="ECO:0000313" key="10">
    <source>
        <dbReference type="Proteomes" id="UP000310685"/>
    </source>
</evidence>
<dbReference type="EMBL" id="SPRW01000030">
    <property type="protein sequence ID" value="TIC64119.1"/>
    <property type="molecule type" value="Genomic_DNA"/>
</dbReference>
<dbReference type="AlphaFoldDB" id="A0A4T0LY55"/>
<dbReference type="Pfam" id="PF01565">
    <property type="entry name" value="FAD_binding_4"/>
    <property type="match status" value="1"/>
</dbReference>
<dbReference type="Pfam" id="PF04030">
    <property type="entry name" value="ALO"/>
    <property type="match status" value="1"/>
</dbReference>
<dbReference type="InterPro" id="IPR007173">
    <property type="entry name" value="ALO_C"/>
</dbReference>
<dbReference type="Gene3D" id="3.30.70.2520">
    <property type="match status" value="1"/>
</dbReference>
<comment type="pathway">
    <text evidence="1">Cofactor biosynthesis; D-erythroascorbate biosynthesis; dehydro-D-arabinono-1,4-lactone from D-arabinose: step 2/2.</text>
</comment>
<sequence length="484" mass="55379">MGRLSNIPIEELNNRIDGLSISNGSIENWAKTFVATPQRIFQPNTIEDVEYIIEAAFRQQIRVKPVGVWHSPSDLSCSDEWMIRMHKLAGVINVDTTNRQVTVYSGTLLREINEKLEENNLAMPILGSISDQTIAGCLATATHGSGIQYRSMSSYVRSLSLLLSNGDIVECSDTSHSDLFNATLCSLGATGVILTITLSVDEKFNLHEIVMPLSFDDYMSSEAEWLERWYTAPFVKAFWVPQANGISLSQSYKSFSDVFSTGNTLGGFLFSLVLQPLLLVKKYIPMIAPLISNLAWRYLFGSYSQRVDKSFNVFNMDCGLLQYTTEWSVPLSKGYKCLLELNEWLKYENDVDFPLEIRVAKSDDIFLSPANKITPYGQESHYLWIGVIKYKPYNCKVRYRKTFRKFEDILRKYNGRAHWAKHSTQTPQEVGEKYPLLNKYLDVIKTYDEEGMFINPFVERHLISEKNDNNSRDFKSYQVESHGF</sequence>
<dbReference type="InterPro" id="IPR016166">
    <property type="entry name" value="FAD-bd_PCMH"/>
</dbReference>
<evidence type="ECO:0000256" key="2">
    <source>
        <dbReference type="ARBA" id="ARBA00013136"/>
    </source>
</evidence>
<dbReference type="PROSITE" id="PS51387">
    <property type="entry name" value="FAD_PCMH"/>
    <property type="match status" value="1"/>
</dbReference>
<evidence type="ECO:0000259" key="5">
    <source>
        <dbReference type="PROSITE" id="PS51387"/>
    </source>
</evidence>
<dbReference type="Gene3D" id="3.30.43.10">
    <property type="entry name" value="Uridine Diphospho-n-acetylenolpyruvylglucosamine Reductase, domain 2"/>
    <property type="match status" value="1"/>
</dbReference>
<evidence type="ECO:0000313" key="7">
    <source>
        <dbReference type="EMBL" id="TIC64119.1"/>
    </source>
</evidence>
<evidence type="ECO:0000313" key="11">
    <source>
        <dbReference type="Proteomes" id="UP000310708"/>
    </source>
</evidence>
<dbReference type="Proteomes" id="UP000310708">
    <property type="component" value="Unassembled WGS sequence"/>
</dbReference>
<dbReference type="InterPro" id="IPR006094">
    <property type="entry name" value="Oxid_FAD_bind_N"/>
</dbReference>
<keyword evidence="3" id="KW-0560">Oxidoreductase</keyword>
<evidence type="ECO:0000256" key="1">
    <source>
        <dbReference type="ARBA" id="ARBA00005083"/>
    </source>
</evidence>
<reference evidence="9 10" key="1">
    <citation type="submission" date="2019-03" db="EMBL/GenBank/DDBJ databases">
        <title>Sequencing 25 genomes of Wallemia mellicola.</title>
        <authorList>
            <person name="Gostincar C."/>
        </authorList>
    </citation>
    <scope>NUCLEOTIDE SEQUENCE [LARGE SCALE GENOMIC DNA]</scope>
    <source>
        <strain evidence="7 9">EXF-1274</strain>
        <strain evidence="6 10">EXF-6152</strain>
        <strain evidence="8 11">EXF-757</strain>
    </source>
</reference>
<comment type="caution">
    <text evidence="8">The sequence shown here is derived from an EMBL/GenBank/DDBJ whole genome shotgun (WGS) entry which is preliminary data.</text>
</comment>
<organism evidence="8 11">
    <name type="scientific">Wallemia mellicola</name>
    <dbReference type="NCBI Taxonomy" id="1708541"/>
    <lineage>
        <taxon>Eukaryota</taxon>
        <taxon>Fungi</taxon>
        <taxon>Dikarya</taxon>
        <taxon>Basidiomycota</taxon>
        <taxon>Wallemiomycotina</taxon>
        <taxon>Wallemiomycetes</taxon>
        <taxon>Wallemiales</taxon>
        <taxon>Wallemiaceae</taxon>
        <taxon>Wallemia</taxon>
    </lineage>
</organism>
<dbReference type="UniPathway" id="UPA00771">
    <property type="reaction ID" value="UER00766"/>
</dbReference>
<gene>
    <name evidence="8" type="ORF">E3Q01_02666</name>
    <name evidence="7" type="ORF">E3Q02_02741</name>
    <name evidence="6" type="ORF">E3Q22_02826</name>
</gene>
<dbReference type="EMBL" id="SPRC01000030">
    <property type="protein sequence ID" value="TIB77944.1"/>
    <property type="molecule type" value="Genomic_DNA"/>
</dbReference>
<evidence type="ECO:0000313" key="6">
    <source>
        <dbReference type="EMBL" id="TIB77944.1"/>
    </source>
</evidence>
<evidence type="ECO:0000313" key="9">
    <source>
        <dbReference type="Proteomes" id="UP000309601"/>
    </source>
</evidence>
<protein>
    <recommendedName>
        <fullName evidence="2">D-arabinono-1,4-lactone oxidase</fullName>
        <ecNumber evidence="2">1.1.3.37</ecNumber>
    </recommendedName>
    <alternativeName>
        <fullName evidence="4">L-galactono-gamma-lactone oxidase</fullName>
    </alternativeName>
</protein>
<evidence type="ECO:0000256" key="4">
    <source>
        <dbReference type="ARBA" id="ARBA00033418"/>
    </source>
</evidence>
<dbReference type="InterPro" id="IPR036318">
    <property type="entry name" value="FAD-bd_PCMH-like_sf"/>
</dbReference>
<dbReference type="GO" id="GO:0071949">
    <property type="term" value="F:FAD binding"/>
    <property type="evidence" value="ECO:0007669"/>
    <property type="project" value="InterPro"/>
</dbReference>
<dbReference type="InterPro" id="IPR010031">
    <property type="entry name" value="FAD_lactone_oxidase-like"/>
</dbReference>
<evidence type="ECO:0000256" key="3">
    <source>
        <dbReference type="ARBA" id="ARBA00023002"/>
    </source>
</evidence>
<dbReference type="PANTHER" id="PTHR43762">
    <property type="entry name" value="L-GULONOLACTONE OXIDASE"/>
    <property type="match status" value="1"/>
</dbReference>
<evidence type="ECO:0000313" key="8">
    <source>
        <dbReference type="EMBL" id="TIC64594.1"/>
    </source>
</evidence>
<dbReference type="GO" id="GO:0016020">
    <property type="term" value="C:membrane"/>
    <property type="evidence" value="ECO:0007669"/>
    <property type="project" value="InterPro"/>
</dbReference>
<feature type="domain" description="FAD-binding PCMH-type" evidence="5">
    <location>
        <begin position="33"/>
        <end position="203"/>
    </location>
</feature>
<dbReference type="GO" id="GO:0005739">
    <property type="term" value="C:mitochondrion"/>
    <property type="evidence" value="ECO:0007669"/>
    <property type="project" value="TreeGrafter"/>
</dbReference>
<dbReference type="PIRSF" id="PIRSF000136">
    <property type="entry name" value="LGO_GLO"/>
    <property type="match status" value="1"/>
</dbReference>
<dbReference type="Proteomes" id="UP000309601">
    <property type="component" value="Unassembled WGS sequence"/>
</dbReference>
<dbReference type="EMBL" id="SPRX01000032">
    <property type="protein sequence ID" value="TIC64594.1"/>
    <property type="molecule type" value="Genomic_DNA"/>
</dbReference>
<dbReference type="EC" id="1.1.3.37" evidence="2"/>
<accession>A0A4T0LY55</accession>
<name>A0A4T0LY55_9BASI</name>